<comment type="subcellular location">
    <subcellularLocation>
        <location evidence="1">Endomembrane system</location>
        <topology evidence="1">Multi-pass membrane protein</topology>
    </subcellularLocation>
</comment>
<evidence type="ECO:0000313" key="14">
    <source>
        <dbReference type="Proteomes" id="UP000051952"/>
    </source>
</evidence>
<dbReference type="Pfam" id="PF08454">
    <property type="entry name" value="RIH_assoc"/>
    <property type="match status" value="1"/>
</dbReference>
<dbReference type="InterPro" id="IPR000699">
    <property type="entry name" value="RIH_dom"/>
</dbReference>
<dbReference type="Pfam" id="PF01365">
    <property type="entry name" value="RYDR_ITPR"/>
    <property type="match status" value="1"/>
</dbReference>
<keyword evidence="2" id="KW-0813">Transport</keyword>
<dbReference type="InterPro" id="IPR036300">
    <property type="entry name" value="MIR_dom_sf"/>
</dbReference>
<dbReference type="GO" id="GO:0016020">
    <property type="term" value="C:membrane"/>
    <property type="evidence" value="ECO:0007669"/>
    <property type="project" value="InterPro"/>
</dbReference>
<feature type="transmembrane region" description="Helical" evidence="11">
    <location>
        <begin position="2054"/>
        <end position="2073"/>
    </location>
</feature>
<dbReference type="OrthoDB" id="278056at2759"/>
<keyword evidence="6" id="KW-0406">Ion transport</keyword>
<evidence type="ECO:0000256" key="2">
    <source>
        <dbReference type="ARBA" id="ARBA00022448"/>
    </source>
</evidence>
<dbReference type="Pfam" id="PF08709">
    <property type="entry name" value="Ins145_P3_rec"/>
    <property type="match status" value="1"/>
</dbReference>
<dbReference type="PROSITE" id="PS50919">
    <property type="entry name" value="MIR"/>
    <property type="match status" value="1"/>
</dbReference>
<accession>A0A0S4J3F2</accession>
<feature type="region of interest" description="Disordered" evidence="10">
    <location>
        <begin position="2272"/>
        <end position="2299"/>
    </location>
</feature>
<name>A0A0S4J3F2_BODSA</name>
<dbReference type="Pfam" id="PF00520">
    <property type="entry name" value="Ion_trans"/>
    <property type="match status" value="1"/>
</dbReference>
<feature type="transmembrane region" description="Helical" evidence="11">
    <location>
        <begin position="2030"/>
        <end position="2048"/>
    </location>
</feature>
<dbReference type="Proteomes" id="UP000051952">
    <property type="component" value="Unassembled WGS sequence"/>
</dbReference>
<evidence type="ECO:0000256" key="11">
    <source>
        <dbReference type="SAM" id="Phobius"/>
    </source>
</evidence>
<keyword evidence="3 11" id="KW-0812">Transmembrane</keyword>
<evidence type="ECO:0000256" key="8">
    <source>
        <dbReference type="ARBA" id="ARBA00023286"/>
    </source>
</evidence>
<evidence type="ECO:0000256" key="10">
    <source>
        <dbReference type="SAM" id="MobiDB-lite"/>
    </source>
</evidence>
<dbReference type="InterPro" id="IPR005821">
    <property type="entry name" value="Ion_trans_dom"/>
</dbReference>
<dbReference type="PANTHER" id="PTHR13715">
    <property type="entry name" value="RYANODINE RECEPTOR AND IP3 RECEPTOR"/>
    <property type="match status" value="1"/>
</dbReference>
<evidence type="ECO:0000256" key="6">
    <source>
        <dbReference type="ARBA" id="ARBA00023065"/>
    </source>
</evidence>
<dbReference type="VEuPathDB" id="TriTrypDB:BSAL_91055"/>
<evidence type="ECO:0000256" key="4">
    <source>
        <dbReference type="ARBA" id="ARBA00022737"/>
    </source>
</evidence>
<keyword evidence="5 11" id="KW-1133">Transmembrane helix</keyword>
<dbReference type="SUPFAM" id="SSF48371">
    <property type="entry name" value="ARM repeat"/>
    <property type="match status" value="1"/>
</dbReference>
<dbReference type="GO" id="GO:0012505">
    <property type="term" value="C:endomembrane system"/>
    <property type="evidence" value="ECO:0007669"/>
    <property type="project" value="UniProtKB-SubCell"/>
</dbReference>
<feature type="region of interest" description="Disordered" evidence="10">
    <location>
        <begin position="230"/>
        <end position="250"/>
    </location>
</feature>
<evidence type="ECO:0000256" key="7">
    <source>
        <dbReference type="ARBA" id="ARBA00023136"/>
    </source>
</evidence>
<keyword evidence="14" id="KW-1185">Reference proteome</keyword>
<keyword evidence="7 11" id="KW-0472">Membrane</keyword>
<feature type="domain" description="MIR" evidence="12">
    <location>
        <begin position="92"/>
        <end position="148"/>
    </location>
</feature>
<proteinExistence type="predicted"/>
<dbReference type="Gene3D" id="2.80.10.50">
    <property type="match status" value="2"/>
</dbReference>
<evidence type="ECO:0000259" key="12">
    <source>
        <dbReference type="PROSITE" id="PS50919"/>
    </source>
</evidence>
<evidence type="ECO:0000256" key="5">
    <source>
        <dbReference type="ARBA" id="ARBA00022989"/>
    </source>
</evidence>
<evidence type="ECO:0000256" key="9">
    <source>
        <dbReference type="ARBA" id="ARBA00023303"/>
    </source>
</evidence>
<keyword evidence="8" id="KW-1071">Ligand-gated ion channel</keyword>
<dbReference type="InterPro" id="IPR016093">
    <property type="entry name" value="MIR_motif"/>
</dbReference>
<feature type="transmembrane region" description="Helical" evidence="11">
    <location>
        <begin position="2080"/>
        <end position="2102"/>
    </location>
</feature>
<feature type="transmembrane region" description="Helical" evidence="11">
    <location>
        <begin position="1956"/>
        <end position="1985"/>
    </location>
</feature>
<evidence type="ECO:0000256" key="3">
    <source>
        <dbReference type="ARBA" id="ARBA00022692"/>
    </source>
</evidence>
<dbReference type="PANTHER" id="PTHR13715:SF99">
    <property type="entry name" value="INOSITOL 1,4,5-TRISPHOSPHATE RECEPTOR-LIKE PROTEIN A"/>
    <property type="match status" value="1"/>
</dbReference>
<dbReference type="InterPro" id="IPR014821">
    <property type="entry name" value="Ins145_P3_rcpt"/>
</dbReference>
<feature type="transmembrane region" description="Helical" evidence="11">
    <location>
        <begin position="2159"/>
        <end position="2181"/>
    </location>
</feature>
<evidence type="ECO:0000313" key="13">
    <source>
        <dbReference type="EMBL" id="CUG85909.1"/>
    </source>
</evidence>
<dbReference type="InterPro" id="IPR015925">
    <property type="entry name" value="Ryanodine_IP3_receptor"/>
</dbReference>
<dbReference type="EMBL" id="CYKH01001210">
    <property type="protein sequence ID" value="CUG85909.1"/>
    <property type="molecule type" value="Genomic_DNA"/>
</dbReference>
<feature type="compositionally biased region" description="Low complexity" evidence="10">
    <location>
        <begin position="235"/>
        <end position="248"/>
    </location>
</feature>
<dbReference type="SUPFAM" id="SSF82109">
    <property type="entry name" value="MIR domain"/>
    <property type="match status" value="2"/>
</dbReference>
<gene>
    <name evidence="13" type="ORF">BSAL_91055</name>
</gene>
<evidence type="ECO:0000256" key="1">
    <source>
        <dbReference type="ARBA" id="ARBA00004127"/>
    </source>
</evidence>
<keyword evidence="4" id="KW-0677">Repeat</keyword>
<feature type="region of interest" description="Disordered" evidence="10">
    <location>
        <begin position="537"/>
        <end position="556"/>
    </location>
</feature>
<organism evidence="13 14">
    <name type="scientific">Bodo saltans</name>
    <name type="common">Flagellated protozoan</name>
    <dbReference type="NCBI Taxonomy" id="75058"/>
    <lineage>
        <taxon>Eukaryota</taxon>
        <taxon>Discoba</taxon>
        <taxon>Euglenozoa</taxon>
        <taxon>Kinetoplastea</taxon>
        <taxon>Metakinetoplastina</taxon>
        <taxon>Eubodonida</taxon>
        <taxon>Bodonidae</taxon>
        <taxon>Bodo</taxon>
    </lineage>
</organism>
<dbReference type="GO" id="GO:0005262">
    <property type="term" value="F:calcium channel activity"/>
    <property type="evidence" value="ECO:0007669"/>
    <property type="project" value="InterPro"/>
</dbReference>
<reference evidence="14" key="1">
    <citation type="submission" date="2015-09" db="EMBL/GenBank/DDBJ databases">
        <authorList>
            <consortium name="Pathogen Informatics"/>
        </authorList>
    </citation>
    <scope>NUCLEOTIDE SEQUENCE [LARGE SCALE GENOMIC DNA]</scope>
    <source>
        <strain evidence="14">Lake Konstanz</strain>
    </source>
</reference>
<keyword evidence="9" id="KW-0407">Ion channel</keyword>
<sequence length="2423" mass="267511">MNSVNISFGDRVSICCERVNAFLCSTGVADVRVHLTEQSAPGKHHANFDRCIFSIEKLRAWGTATIGNNASTKASGEGGANGLPTSSSTGMVDPLMFGNVIQLRHIYSGHYLAVTRNRRPDARGSLHVALETLSAENYAATHFRVMPRYKIRQEGERVGGGDHLVFFNEYLKVHLSLDSKSEELIGSSILEPFSLCLFDSAEMRLASTTIRMQSSILLFHKEQESFFQLEPPAPGSAASRPSSVSDGSTHVPSLVHPHIRDSTYNIAALDFSANALWVLEGNLGSEGGAIVASHEAYRIKHCALGQYLAASLTNQNQLILIDQPVEGDASLWVFVPCDVTERHIQTSNTFFRLQNATTGWWIHTAPTPSQQQAANNDTSPLQLTHCGSIATLAMPDATNNLGAKASRYLGHMSSAAAAHARDTVEPHVDGLLSLVERPAYVDVFCAVAAPYVVERDLHRVLGYWSLLRQLRHFAATASTSSLASLADNPLIPKIKVCLTELVPFCHEIGATTPNHSSTSAPMGASISSPIPGGSITGTASLPQAANDRTQSTSADPARQRMLLDQKLHNLVVDTLDHLLRFEHLWSQHAQLMTVVHLMFRFLSAVIKENPRGCEDVGASINLLTPYLAHLPSACDVFVQVARVNALDSTLVGHIANLSIPLLSTNDAYFVLLQELCFGGGVPCPENQFVIFDAINSAEAAPQITPIDRKIFVKCPDTVPTENGVREEKIPLESMQDAFMPALRYCAGAWKLLGCCTVGRPYPTRAWIEVDFLPQLMATARHPLLQQAIICVARSIFLADVECDLEEQHHQLWSWKYKMGEPGSPAGRASTANTGNQITDIQQVIMRETIEMLQPLCDSMAGASGHPSAFAVPTSTSVSTTWLSQCDLLNELLVLWNSIAISQCFTPENAERLSEFVGKFMENPPFGAQLSTLAPDAADRALQTVYHILNLISRLLEDHCASAAQEVRHMIRPQLHEETGEDVQAIADDVRTKSFSELLCRREWLPRMLEFAGTKNRFVASAALSCMFSILSPARLALEHLQASVVFSEGFERILGRLLVIAQHAASKKFLVGRPTAPFENALIEVIDMTSILTTDLTTTLDAQNVLHFVEIHSAICQFLDDAQRASHTTSTVGGVVELGMQVLAFMTERNPDNATAMVAHLATLTQLSTLCQTTLDYYTVMERTFESVDEDTVVDVTKLVHDIFASENLSEPPLRVVLQALRCQSNAVQTNAREATVSAMSVISFESIEPSCKSMILEIVCECIGPETWDALSRYLTVGDIMSVMPSSSSFLMSSSSDIKDSFAVSIRCVTHLFLRDGVTTATEDVDLMKHVIVDAILDIASTNQQLQNLPAVAFECLSRLIKIDGYRHLFLAPVRAIAAHVLNHCETSVNTKFQLESKDELLAFFDGVEEFVKPDSLPNIAVVRRRLQRISKHADVLGTGSSASSISGHWAKIRDELTLALREPRKEELAPLTSLLNSGSIDARERMRLFVNHLRHSDLPSWVAVDLLMCLNELLTDAKEDSERALVRMQDDLNLVGATPLLSTLLEKPDFDVVRHAIKFGISLLDEGNKRCQDTLLNYFKTHDEKFFLTIRKFLKLAQTDIIYKSPAKEPDSELDESSFAATSQDLCRLLQLLCEGHHFEFQNYVRHQNDNFNSYNMCILVMELLHTVVGKMDPATLPVAAQALNTLTEFCQGPCQQNQGTIVGCNIVAEVNRILTMTYPEDQFNEDVVMEIKQAAIVLLLALLEGSQDSSIANLLLTHIDVTALHTLVEQVWCDAFKKGMAKADSDELLELGFNIFILAKILVSNGDKVKGEKIACIIRDTAGYDYFNASICNIEIWRDDDPASLRLETVYFRKPEICSLREETKEQVMSEVDRSSLVSKHSDFCKCADDLIFEMEFQFQIEESSREIPRIIRFLTFNLMTCRPRPVEDLLLLSGLTSNMLVIMGFTTREGPINWLASVTFVTVGLLQMCCAVYLVVVRLVLKLPRLAHKSLKKGQEDPFLNLKTWREKFVHVASFSRIVKVAKETYTVAFTVFAIASFLSVVVSPYFNTFLLGMVTFKAPLLANIVSAITMNGRQLLLTAFLGVISVYFFTVIGFLFFHEHFERDGGGSNCDTLLQCFFYTFGQGVRGGGGIGDEIKTNHWEDHDFFPREIYDTLFFVMVAVIVMNIVFALIVDTFAELRDARKTIEDDMRTTCFVCGIDAATFDREGEGFGPHTKGPHNVWQYLYFLHHLRRKEVCEYTGQESYVAAKMTKLDLSFFPVNRSKSLQKAHAPQAAGDDDSGPQGSEGGASTGPSLDEFKKAMKEIMEEHTKSLKAQAPSTTSTSTNAPTRATMLWAKARSARSSILRPNASFVGSLTNSSITSQDFVLANSAGGRGAGNDDEEGGGQHITLAPSIQAVSRARSTIASINELLDSTRRGS</sequence>
<dbReference type="InterPro" id="IPR016024">
    <property type="entry name" value="ARM-type_fold"/>
</dbReference>
<dbReference type="InterPro" id="IPR013662">
    <property type="entry name" value="RIH_assoc-dom"/>
</dbReference>
<protein>
    <recommendedName>
        <fullName evidence="12">MIR domain-containing protein</fullName>
    </recommendedName>
</protein>
<feature type="compositionally biased region" description="Polar residues" evidence="10">
    <location>
        <begin position="537"/>
        <end position="554"/>
    </location>
</feature>
<dbReference type="Gene3D" id="1.10.287.70">
    <property type="match status" value="1"/>
</dbReference>